<accession>A0A0A9BBC8</accession>
<name>A0A0A9BBC8_ARUDO</name>
<reference evidence="1" key="1">
    <citation type="submission" date="2014-09" db="EMBL/GenBank/DDBJ databases">
        <authorList>
            <person name="Magalhaes I.L.F."/>
            <person name="Oliveira U."/>
            <person name="Santos F.R."/>
            <person name="Vidigal T.H.D.A."/>
            <person name="Brescovit A.D."/>
            <person name="Santos A.J."/>
        </authorList>
    </citation>
    <scope>NUCLEOTIDE SEQUENCE</scope>
    <source>
        <tissue evidence="1">Shoot tissue taken approximately 20 cm above the soil surface</tissue>
    </source>
</reference>
<organism evidence="1">
    <name type="scientific">Arundo donax</name>
    <name type="common">Giant reed</name>
    <name type="synonym">Donax arundinaceus</name>
    <dbReference type="NCBI Taxonomy" id="35708"/>
    <lineage>
        <taxon>Eukaryota</taxon>
        <taxon>Viridiplantae</taxon>
        <taxon>Streptophyta</taxon>
        <taxon>Embryophyta</taxon>
        <taxon>Tracheophyta</taxon>
        <taxon>Spermatophyta</taxon>
        <taxon>Magnoliopsida</taxon>
        <taxon>Liliopsida</taxon>
        <taxon>Poales</taxon>
        <taxon>Poaceae</taxon>
        <taxon>PACMAD clade</taxon>
        <taxon>Arundinoideae</taxon>
        <taxon>Arundineae</taxon>
        <taxon>Arundo</taxon>
    </lineage>
</organism>
<sequence>MINFLSGCTAIKTIYRFSQV</sequence>
<protein>
    <submittedName>
        <fullName evidence="1">Uncharacterized protein</fullName>
    </submittedName>
</protein>
<reference evidence="1" key="2">
    <citation type="journal article" date="2015" name="Data Brief">
        <title>Shoot transcriptome of the giant reed, Arundo donax.</title>
        <authorList>
            <person name="Barrero R.A."/>
            <person name="Guerrero F.D."/>
            <person name="Moolhuijzen P."/>
            <person name="Goolsby J.A."/>
            <person name="Tidwell J."/>
            <person name="Bellgard S.E."/>
            <person name="Bellgard M.I."/>
        </authorList>
    </citation>
    <scope>NUCLEOTIDE SEQUENCE</scope>
    <source>
        <tissue evidence="1">Shoot tissue taken approximately 20 cm above the soil surface</tissue>
    </source>
</reference>
<evidence type="ECO:0000313" key="1">
    <source>
        <dbReference type="EMBL" id="JAD60601.1"/>
    </source>
</evidence>
<proteinExistence type="predicted"/>
<dbReference type="EMBL" id="GBRH01237294">
    <property type="protein sequence ID" value="JAD60601.1"/>
    <property type="molecule type" value="Transcribed_RNA"/>
</dbReference>
<dbReference type="AlphaFoldDB" id="A0A0A9BBC8"/>